<keyword evidence="8" id="KW-1185">Reference proteome</keyword>
<feature type="transmembrane region" description="Helical" evidence="6">
    <location>
        <begin position="171"/>
        <end position="192"/>
    </location>
</feature>
<feature type="transmembrane region" description="Helical" evidence="6">
    <location>
        <begin position="104"/>
        <end position="124"/>
    </location>
</feature>
<evidence type="ECO:0000256" key="4">
    <source>
        <dbReference type="ARBA" id="ARBA00023136"/>
    </source>
</evidence>
<evidence type="ECO:0000256" key="5">
    <source>
        <dbReference type="SAM" id="MobiDB-lite"/>
    </source>
</evidence>
<organism evidence="7 8">
    <name type="scientific">Durusdinium trenchii</name>
    <dbReference type="NCBI Taxonomy" id="1381693"/>
    <lineage>
        <taxon>Eukaryota</taxon>
        <taxon>Sar</taxon>
        <taxon>Alveolata</taxon>
        <taxon>Dinophyceae</taxon>
        <taxon>Suessiales</taxon>
        <taxon>Symbiodiniaceae</taxon>
        <taxon>Durusdinium</taxon>
    </lineage>
</organism>
<comment type="subcellular location">
    <subcellularLocation>
        <location evidence="1">Membrane</location>
        <topology evidence="1">Multi-pass membrane protein</topology>
    </subcellularLocation>
</comment>
<sequence>MIITTARVEPTSTYVGYLLGLCLCIAANFLTALGITIQKSAHVQSKDAYYARPLWIFGVVSMIIGALLNMPALAFVPQTVVSILGSLTIVFNACLAKLLLHERLYLAQVMVMMLLIAGASLVVMETPVPPQVLYVDHIFNSSQNGRFLATAFTVMILLSFLLFLSRFSLPLKLVFLATACGACGCYATAFVKTIGEIIANTAGHQGGWLHDPHVYCLGIGALCIFLLQILVMQTALGCSDAVVITPTFFAMGVLFTIFQAQLAFGELNRLKGSQHVMLFVFGVLLVLVSTWALLKLHEEKKEETLPLANGPETAGATTVSTTTRTAK</sequence>
<proteinExistence type="predicted"/>
<feature type="compositionally biased region" description="Low complexity" evidence="5">
    <location>
        <begin position="313"/>
        <end position="327"/>
    </location>
</feature>
<reference evidence="7 8" key="1">
    <citation type="submission" date="2024-02" db="EMBL/GenBank/DDBJ databases">
        <authorList>
            <person name="Chen Y."/>
            <person name="Shah S."/>
            <person name="Dougan E. K."/>
            <person name="Thang M."/>
            <person name="Chan C."/>
        </authorList>
    </citation>
    <scope>NUCLEOTIDE SEQUENCE [LARGE SCALE GENOMIC DNA]</scope>
</reference>
<feature type="transmembrane region" description="Helical" evidence="6">
    <location>
        <begin position="243"/>
        <end position="264"/>
    </location>
</feature>
<dbReference type="PANTHER" id="PTHR12570">
    <property type="match status" value="1"/>
</dbReference>
<protein>
    <recommendedName>
        <fullName evidence="9">Magnesium transporter</fullName>
    </recommendedName>
</protein>
<keyword evidence="3 6" id="KW-1133">Transmembrane helix</keyword>
<keyword evidence="4 6" id="KW-0472">Membrane</keyword>
<dbReference type="SUPFAM" id="SSF103481">
    <property type="entry name" value="Multidrug resistance efflux transporter EmrE"/>
    <property type="match status" value="1"/>
</dbReference>
<feature type="transmembrane region" description="Helical" evidence="6">
    <location>
        <begin position="74"/>
        <end position="95"/>
    </location>
</feature>
<evidence type="ECO:0008006" key="9">
    <source>
        <dbReference type="Google" id="ProtNLM"/>
    </source>
</evidence>
<evidence type="ECO:0000256" key="6">
    <source>
        <dbReference type="SAM" id="Phobius"/>
    </source>
</evidence>
<evidence type="ECO:0000256" key="1">
    <source>
        <dbReference type="ARBA" id="ARBA00004141"/>
    </source>
</evidence>
<dbReference type="EMBL" id="CAXAMN010010557">
    <property type="protein sequence ID" value="CAK9032064.1"/>
    <property type="molecule type" value="Genomic_DNA"/>
</dbReference>
<accession>A0ABP0L1G6</accession>
<name>A0ABP0L1G6_9DINO</name>
<dbReference type="Proteomes" id="UP001642484">
    <property type="component" value="Unassembled WGS sequence"/>
</dbReference>
<feature type="transmembrane region" description="Helical" evidence="6">
    <location>
        <begin position="14"/>
        <end position="37"/>
    </location>
</feature>
<evidence type="ECO:0000256" key="3">
    <source>
        <dbReference type="ARBA" id="ARBA00022989"/>
    </source>
</evidence>
<feature type="transmembrane region" description="Helical" evidence="6">
    <location>
        <begin position="212"/>
        <end position="231"/>
    </location>
</feature>
<dbReference type="InterPro" id="IPR008521">
    <property type="entry name" value="Mg_trans_NIPA"/>
</dbReference>
<feature type="region of interest" description="Disordered" evidence="5">
    <location>
        <begin position="305"/>
        <end position="327"/>
    </location>
</feature>
<comment type="caution">
    <text evidence="7">The sequence shown here is derived from an EMBL/GenBank/DDBJ whole genome shotgun (WGS) entry which is preliminary data.</text>
</comment>
<keyword evidence="2 6" id="KW-0812">Transmembrane</keyword>
<dbReference type="Pfam" id="PF05653">
    <property type="entry name" value="Mg_trans_NIPA"/>
    <property type="match status" value="1"/>
</dbReference>
<feature type="transmembrane region" description="Helical" evidence="6">
    <location>
        <begin position="144"/>
        <end position="164"/>
    </location>
</feature>
<dbReference type="PANTHER" id="PTHR12570:SF65">
    <property type="entry name" value="MAGNESIUM TRANSPORTER NIPA9-RELATED"/>
    <property type="match status" value="1"/>
</dbReference>
<evidence type="ECO:0000313" key="7">
    <source>
        <dbReference type="EMBL" id="CAK9032064.1"/>
    </source>
</evidence>
<evidence type="ECO:0000313" key="8">
    <source>
        <dbReference type="Proteomes" id="UP001642484"/>
    </source>
</evidence>
<feature type="transmembrane region" description="Helical" evidence="6">
    <location>
        <begin position="49"/>
        <end position="68"/>
    </location>
</feature>
<dbReference type="InterPro" id="IPR037185">
    <property type="entry name" value="EmrE-like"/>
</dbReference>
<gene>
    <name evidence="7" type="ORF">CCMP2556_LOCUS18534</name>
</gene>
<feature type="transmembrane region" description="Helical" evidence="6">
    <location>
        <begin position="276"/>
        <end position="294"/>
    </location>
</feature>
<evidence type="ECO:0000256" key="2">
    <source>
        <dbReference type="ARBA" id="ARBA00022692"/>
    </source>
</evidence>